<dbReference type="AlphaFoldDB" id="A0A8J8XUL0"/>
<protein>
    <submittedName>
        <fullName evidence="2">Uncharacterized protein</fullName>
    </submittedName>
</protein>
<name>A0A8J8XUL0_ORYSJ</name>
<reference evidence="2" key="1">
    <citation type="journal article" date="2005" name="PLoS Biol.">
        <title>The genomes of Oryza sativa: a history of duplications.</title>
        <authorList>
            <person name="Yu J."/>
            <person name="Wang J."/>
            <person name="Lin W."/>
            <person name="Li S."/>
            <person name="Li H."/>
            <person name="Zhou J."/>
            <person name="Ni P."/>
            <person name="Dong W."/>
            <person name="Hu S."/>
            <person name="Zeng C."/>
            <person name="Zhang J."/>
            <person name="Zhang Y."/>
            <person name="Li R."/>
            <person name="Xu Z."/>
            <person name="Li S."/>
            <person name="Li X."/>
            <person name="Zheng H."/>
            <person name="Cong L."/>
            <person name="Lin L."/>
            <person name="Yin J."/>
            <person name="Geng J."/>
            <person name="Li G."/>
            <person name="Shi J."/>
            <person name="Liu J."/>
            <person name="Lv H."/>
            <person name="Li J."/>
            <person name="Wang J."/>
            <person name="Deng Y."/>
            <person name="Ran L."/>
            <person name="Shi X."/>
            <person name="Wang X."/>
            <person name="Wu Q."/>
            <person name="Li C."/>
            <person name="Ren X."/>
            <person name="Wang J."/>
            <person name="Wang X."/>
            <person name="Li D."/>
            <person name="Liu D."/>
            <person name="Zhang X."/>
            <person name="Ji Z."/>
            <person name="Zhao W."/>
            <person name="Sun Y."/>
            <person name="Zhang Z."/>
            <person name="Bao J."/>
            <person name="Han Y."/>
            <person name="Dong L."/>
            <person name="Ji J."/>
            <person name="Chen P."/>
            <person name="Wu S."/>
            <person name="Liu J."/>
            <person name="Xiao Y."/>
            <person name="Bu D."/>
            <person name="Tan J."/>
            <person name="Yang L."/>
            <person name="Ye C."/>
            <person name="Zhang J."/>
            <person name="Xu J."/>
            <person name="Zhou Y."/>
            <person name="Yu Y."/>
            <person name="Zhang B."/>
            <person name="Zhuang S."/>
            <person name="Wei H."/>
            <person name="Liu B."/>
            <person name="Lei M."/>
            <person name="Yu H."/>
            <person name="Li Y."/>
            <person name="Xu H."/>
            <person name="Wei S."/>
            <person name="He X."/>
            <person name="Fang L."/>
            <person name="Zhang Z."/>
            <person name="Zhang Y."/>
            <person name="Huang X."/>
            <person name="Su Z."/>
            <person name="Tong W."/>
            <person name="Li J."/>
            <person name="Tong Z."/>
            <person name="Li S."/>
            <person name="Ye J."/>
            <person name="Wang L."/>
            <person name="Fang L."/>
            <person name="Lei T."/>
            <person name="Chen C."/>
            <person name="Chen H."/>
            <person name="Xu Z."/>
            <person name="Li H."/>
            <person name="Huang H."/>
            <person name="Zhang F."/>
            <person name="Xu H."/>
            <person name="Li N."/>
            <person name="Zhao C."/>
            <person name="Li S."/>
            <person name="Dong L."/>
            <person name="Huang Y."/>
            <person name="Li L."/>
            <person name="Xi Y."/>
            <person name="Qi Q."/>
            <person name="Li W."/>
            <person name="Zhang B."/>
            <person name="Hu W."/>
            <person name="Zhang Y."/>
            <person name="Tian X."/>
            <person name="Jiao Y."/>
            <person name="Liang X."/>
            <person name="Jin J."/>
            <person name="Gao L."/>
            <person name="Zheng W."/>
            <person name="Hao B."/>
            <person name="Liu S."/>
            <person name="Wang W."/>
            <person name="Yuan L."/>
            <person name="Cao M."/>
            <person name="McDermott J."/>
            <person name="Samudrala R."/>
            <person name="Wang J."/>
            <person name="Wong G.K."/>
            <person name="Yang H."/>
        </authorList>
    </citation>
    <scope>NUCLEOTIDE SEQUENCE [LARGE SCALE GENOMIC DNA]</scope>
</reference>
<evidence type="ECO:0000256" key="1">
    <source>
        <dbReference type="SAM" id="MobiDB-lite"/>
    </source>
</evidence>
<dbReference type="Proteomes" id="UP000007752">
    <property type="component" value="Chromosome 3"/>
</dbReference>
<dbReference type="EMBL" id="CM000140">
    <property type="protein sequence ID" value="EEE58858.1"/>
    <property type="molecule type" value="Genomic_DNA"/>
</dbReference>
<gene>
    <name evidence="2" type="ORF">OsJ_10453</name>
</gene>
<feature type="region of interest" description="Disordered" evidence="1">
    <location>
        <begin position="58"/>
        <end position="81"/>
    </location>
</feature>
<reference evidence="2" key="2">
    <citation type="submission" date="2008-12" db="EMBL/GenBank/DDBJ databases">
        <title>Improved gene annotation of the rice (Oryza sativa) genomes.</title>
        <authorList>
            <person name="Wang J."/>
            <person name="Li R."/>
            <person name="Fan W."/>
            <person name="Huang Q."/>
            <person name="Zhang J."/>
            <person name="Zhou Y."/>
            <person name="Hu Y."/>
            <person name="Zi S."/>
            <person name="Li J."/>
            <person name="Ni P."/>
            <person name="Zheng H."/>
            <person name="Zhang Y."/>
            <person name="Zhao M."/>
            <person name="Hao Q."/>
            <person name="McDermott J."/>
            <person name="Samudrala R."/>
            <person name="Kristiansen K."/>
            <person name="Wong G.K.-S."/>
        </authorList>
    </citation>
    <scope>NUCLEOTIDE SEQUENCE</scope>
</reference>
<proteinExistence type="predicted"/>
<organism evidence="2">
    <name type="scientific">Oryza sativa subsp. japonica</name>
    <name type="common">Rice</name>
    <dbReference type="NCBI Taxonomy" id="39947"/>
    <lineage>
        <taxon>Eukaryota</taxon>
        <taxon>Viridiplantae</taxon>
        <taxon>Streptophyta</taxon>
        <taxon>Embryophyta</taxon>
        <taxon>Tracheophyta</taxon>
        <taxon>Spermatophyta</taxon>
        <taxon>Magnoliopsida</taxon>
        <taxon>Liliopsida</taxon>
        <taxon>Poales</taxon>
        <taxon>Poaceae</taxon>
        <taxon>BOP clade</taxon>
        <taxon>Oryzoideae</taxon>
        <taxon>Oryzeae</taxon>
        <taxon>Oryzinae</taxon>
        <taxon>Oryza</taxon>
        <taxon>Oryza sativa</taxon>
    </lineage>
</organism>
<evidence type="ECO:0000313" key="2">
    <source>
        <dbReference type="EMBL" id="EEE58858.1"/>
    </source>
</evidence>
<accession>A0A8J8XUL0</accession>
<sequence>MQWSWTALAAPRLSLPPWRGCGQKTAAFDYDEAEVEVLLHAAQQIPLMLNSSAASTRSCPNHRIRSRSGLMLSPPPRRDGRNGGVFCSVEGGGMAGEGGDKIMVGKLGKELCMRDTELRAMHTLEEHVQPRSTLAALNGLHLDL</sequence>